<reference evidence="1 2" key="1">
    <citation type="journal article" date="2018" name="Microbiome">
        <title>Fine metagenomic profile of the Mediterranean stratified and mixed water columns revealed by assembly and recruitment.</title>
        <authorList>
            <person name="Haro-Moreno J.M."/>
            <person name="Lopez-Perez M."/>
            <person name="De La Torre J.R."/>
            <person name="Picazo A."/>
            <person name="Camacho A."/>
            <person name="Rodriguez-Valera F."/>
        </authorList>
    </citation>
    <scope>NUCLEOTIDE SEQUENCE [LARGE SCALE GENOMIC DNA]</scope>
    <source>
        <strain evidence="1">MED-G84</strain>
    </source>
</reference>
<proteinExistence type="predicted"/>
<evidence type="ECO:0000313" key="1">
    <source>
        <dbReference type="EMBL" id="RCL38893.1"/>
    </source>
</evidence>
<dbReference type="AlphaFoldDB" id="A0A368BNK1"/>
<protein>
    <submittedName>
        <fullName evidence="1">Uncharacterized protein</fullName>
    </submittedName>
</protein>
<comment type="caution">
    <text evidence="1">The sequence shown here is derived from an EMBL/GenBank/DDBJ whole genome shotgun (WGS) entry which is preliminary data.</text>
</comment>
<sequence>MYSYQESSLNCNLADNETLNSIERFIPQFVDSFSDSAKDKEELFFLFPVSQDGKDTQAFKILFKHQDQTSIDNLILNLTKLSFDKIANCEDSRNQRSSLRLNTNPINGSPVIAEILECKYLDGFNYATMKLILEQFTDALIKNNFPIDIFYSENNDSSDSFQWTNIFLSIDSRRAFVESWQQLEISKEIQSLLLEQSICESSNTFRQYKVL</sequence>
<gene>
    <name evidence="1" type="ORF">DBW98_01885</name>
</gene>
<evidence type="ECO:0000313" key="2">
    <source>
        <dbReference type="Proteomes" id="UP000253032"/>
    </source>
</evidence>
<organism evidence="1 2">
    <name type="scientific">SAR86 cluster bacterium</name>
    <dbReference type="NCBI Taxonomy" id="2030880"/>
    <lineage>
        <taxon>Bacteria</taxon>
        <taxon>Pseudomonadati</taxon>
        <taxon>Pseudomonadota</taxon>
        <taxon>Gammaproteobacteria</taxon>
        <taxon>SAR86 cluster</taxon>
    </lineage>
</organism>
<name>A0A368BNK1_9GAMM</name>
<dbReference type="EMBL" id="QOPC01000007">
    <property type="protein sequence ID" value="RCL38893.1"/>
    <property type="molecule type" value="Genomic_DNA"/>
</dbReference>
<accession>A0A368BNK1</accession>
<dbReference type="Proteomes" id="UP000253032">
    <property type="component" value="Unassembled WGS sequence"/>
</dbReference>